<dbReference type="Proteomes" id="UP000265520">
    <property type="component" value="Unassembled WGS sequence"/>
</dbReference>
<evidence type="ECO:0000259" key="1">
    <source>
        <dbReference type="Pfam" id="PF22936"/>
    </source>
</evidence>
<proteinExistence type="predicted"/>
<organism evidence="2 3">
    <name type="scientific">Trifolium medium</name>
    <dbReference type="NCBI Taxonomy" id="97028"/>
    <lineage>
        <taxon>Eukaryota</taxon>
        <taxon>Viridiplantae</taxon>
        <taxon>Streptophyta</taxon>
        <taxon>Embryophyta</taxon>
        <taxon>Tracheophyta</taxon>
        <taxon>Spermatophyta</taxon>
        <taxon>Magnoliopsida</taxon>
        <taxon>eudicotyledons</taxon>
        <taxon>Gunneridae</taxon>
        <taxon>Pentapetalae</taxon>
        <taxon>rosids</taxon>
        <taxon>fabids</taxon>
        <taxon>Fabales</taxon>
        <taxon>Fabaceae</taxon>
        <taxon>Papilionoideae</taxon>
        <taxon>50 kb inversion clade</taxon>
        <taxon>NPAAA clade</taxon>
        <taxon>Hologalegina</taxon>
        <taxon>IRL clade</taxon>
        <taxon>Trifolieae</taxon>
        <taxon>Trifolium</taxon>
    </lineage>
</organism>
<dbReference type="EMBL" id="LXQA010577164">
    <property type="protein sequence ID" value="MCI60192.1"/>
    <property type="molecule type" value="Genomic_DNA"/>
</dbReference>
<protein>
    <submittedName>
        <fullName evidence="2">Retrovirus-related Pol polyprotein from transposon TNT 1-94</fullName>
    </submittedName>
</protein>
<keyword evidence="3" id="KW-1185">Reference proteome</keyword>
<evidence type="ECO:0000313" key="2">
    <source>
        <dbReference type="EMBL" id="MCI60192.1"/>
    </source>
</evidence>
<comment type="caution">
    <text evidence="2">The sequence shown here is derived from an EMBL/GenBank/DDBJ whole genome shotgun (WGS) entry which is preliminary data.</text>
</comment>
<feature type="non-terminal residue" evidence="2">
    <location>
        <position position="54"/>
    </location>
</feature>
<evidence type="ECO:0000313" key="3">
    <source>
        <dbReference type="Proteomes" id="UP000265520"/>
    </source>
</evidence>
<dbReference type="AlphaFoldDB" id="A0A392TGW5"/>
<accession>A0A392TGW5</accession>
<reference evidence="2 3" key="1">
    <citation type="journal article" date="2018" name="Front. Plant Sci.">
        <title>Red Clover (Trifolium pratense) and Zigzag Clover (T. medium) - A Picture of Genomic Similarities and Differences.</title>
        <authorList>
            <person name="Dluhosova J."/>
            <person name="Istvanek J."/>
            <person name="Nedelnik J."/>
            <person name="Repkova J."/>
        </authorList>
    </citation>
    <scope>NUCLEOTIDE SEQUENCE [LARGE SCALE GENOMIC DNA]</scope>
    <source>
        <strain evidence="3">cv. 10/8</strain>
        <tissue evidence="2">Leaf</tissue>
    </source>
</reference>
<name>A0A392TGW5_9FABA</name>
<feature type="domain" description="Retrovirus-related Pol polyprotein from transposon TNT 1-94-like beta-barrel" evidence="1">
    <location>
        <begin position="15"/>
        <end position="53"/>
    </location>
</feature>
<sequence length="54" mass="6134">MAQGTEGSNVKKEIWYLDSGCSNHMIGNKEWLFDFNDSFRESVKLGDDSNMAVM</sequence>
<dbReference type="Pfam" id="PF22936">
    <property type="entry name" value="Pol_BBD"/>
    <property type="match status" value="1"/>
</dbReference>
<dbReference type="InterPro" id="IPR054722">
    <property type="entry name" value="PolX-like_BBD"/>
</dbReference>